<dbReference type="SUPFAM" id="SSF46689">
    <property type="entry name" value="Homeodomain-like"/>
    <property type="match status" value="1"/>
</dbReference>
<evidence type="ECO:0000256" key="6">
    <source>
        <dbReference type="ARBA" id="ARBA00023125"/>
    </source>
</evidence>
<keyword evidence="16" id="KW-1185">Reference proteome</keyword>
<dbReference type="Gene3D" id="2.10.110.10">
    <property type="entry name" value="Cysteine Rich Protein"/>
    <property type="match status" value="1"/>
</dbReference>
<evidence type="ECO:0000256" key="7">
    <source>
        <dbReference type="ARBA" id="ARBA00023155"/>
    </source>
</evidence>
<gene>
    <name evidence="15" type="ORF">V1264_006729</name>
</gene>
<evidence type="ECO:0000256" key="10">
    <source>
        <dbReference type="PROSITE-ProRule" id="PRU00125"/>
    </source>
</evidence>
<keyword evidence="3" id="KW-0677">Repeat</keyword>
<dbReference type="SMART" id="SM00132">
    <property type="entry name" value="LIM"/>
    <property type="match status" value="1"/>
</dbReference>
<dbReference type="PROSITE" id="PS50071">
    <property type="entry name" value="HOMEOBOX_2"/>
    <property type="match status" value="1"/>
</dbReference>
<feature type="region of interest" description="Disordered" evidence="12">
    <location>
        <begin position="73"/>
        <end position="103"/>
    </location>
</feature>
<dbReference type="GO" id="GO:0046872">
    <property type="term" value="F:metal ion binding"/>
    <property type="evidence" value="ECO:0007669"/>
    <property type="project" value="UniProtKB-KW"/>
</dbReference>
<evidence type="ECO:0000256" key="8">
    <source>
        <dbReference type="ARBA" id="ARBA00023242"/>
    </source>
</evidence>
<feature type="compositionally biased region" description="Basic and acidic residues" evidence="12">
    <location>
        <begin position="76"/>
        <end position="88"/>
    </location>
</feature>
<keyword evidence="4 10" id="KW-0862">Zinc</keyword>
<evidence type="ECO:0000313" key="16">
    <source>
        <dbReference type="Proteomes" id="UP001374579"/>
    </source>
</evidence>
<evidence type="ECO:0000313" key="15">
    <source>
        <dbReference type="EMBL" id="KAK7095301.1"/>
    </source>
</evidence>
<accession>A0AAN9AYJ3</accession>
<evidence type="ECO:0000256" key="11">
    <source>
        <dbReference type="RuleBase" id="RU000682"/>
    </source>
</evidence>
<feature type="domain" description="LIM zinc-binding" evidence="13">
    <location>
        <begin position="12"/>
        <end position="75"/>
    </location>
</feature>
<dbReference type="Pfam" id="PF00046">
    <property type="entry name" value="Homeodomain"/>
    <property type="match status" value="1"/>
</dbReference>
<evidence type="ECO:0000259" key="14">
    <source>
        <dbReference type="PROSITE" id="PS50071"/>
    </source>
</evidence>
<comment type="subcellular location">
    <subcellularLocation>
        <location evidence="1 9 11">Nucleus</location>
    </subcellularLocation>
</comment>
<dbReference type="PANTHER" id="PTHR24208:SF128">
    <property type="entry name" value="LIM3, ISOFORM G"/>
    <property type="match status" value="1"/>
</dbReference>
<dbReference type="EMBL" id="JBAMIC010000018">
    <property type="protein sequence ID" value="KAK7095301.1"/>
    <property type="molecule type" value="Genomic_DNA"/>
</dbReference>
<dbReference type="InterPro" id="IPR050453">
    <property type="entry name" value="LIM_Homeobox_TF"/>
</dbReference>
<dbReference type="Proteomes" id="UP001374579">
    <property type="component" value="Unassembled WGS sequence"/>
</dbReference>
<dbReference type="SUPFAM" id="SSF57716">
    <property type="entry name" value="Glucocorticoid receptor-like (DNA-binding domain)"/>
    <property type="match status" value="1"/>
</dbReference>
<protein>
    <submittedName>
        <fullName evidence="15">Uncharacterized protein</fullName>
    </submittedName>
</protein>
<organism evidence="15 16">
    <name type="scientific">Littorina saxatilis</name>
    <dbReference type="NCBI Taxonomy" id="31220"/>
    <lineage>
        <taxon>Eukaryota</taxon>
        <taxon>Metazoa</taxon>
        <taxon>Spiralia</taxon>
        <taxon>Lophotrochozoa</taxon>
        <taxon>Mollusca</taxon>
        <taxon>Gastropoda</taxon>
        <taxon>Caenogastropoda</taxon>
        <taxon>Littorinimorpha</taxon>
        <taxon>Littorinoidea</taxon>
        <taxon>Littorinidae</taxon>
        <taxon>Littorina</taxon>
    </lineage>
</organism>
<dbReference type="InterPro" id="IPR009057">
    <property type="entry name" value="Homeodomain-like_sf"/>
</dbReference>
<dbReference type="SMART" id="SM00389">
    <property type="entry name" value="HOX"/>
    <property type="match status" value="1"/>
</dbReference>
<dbReference type="FunFam" id="2.10.110.10:FF:000032">
    <property type="entry name" value="LIM/homeobox protein Lhx3"/>
    <property type="match status" value="1"/>
</dbReference>
<proteinExistence type="predicted"/>
<evidence type="ECO:0000256" key="9">
    <source>
        <dbReference type="PROSITE-ProRule" id="PRU00108"/>
    </source>
</evidence>
<feature type="DNA-binding region" description="Homeobox" evidence="9">
    <location>
        <begin position="99"/>
        <end position="158"/>
    </location>
</feature>
<dbReference type="PROSITE" id="PS50023">
    <property type="entry name" value="LIM_DOMAIN_2"/>
    <property type="match status" value="1"/>
</dbReference>
<dbReference type="AlphaFoldDB" id="A0AAN9AYJ3"/>
<dbReference type="GO" id="GO:0030182">
    <property type="term" value="P:neuron differentiation"/>
    <property type="evidence" value="ECO:0007669"/>
    <property type="project" value="TreeGrafter"/>
</dbReference>
<dbReference type="GO" id="GO:0000981">
    <property type="term" value="F:DNA-binding transcription factor activity, RNA polymerase II-specific"/>
    <property type="evidence" value="ECO:0007669"/>
    <property type="project" value="TreeGrafter"/>
</dbReference>
<evidence type="ECO:0000256" key="1">
    <source>
        <dbReference type="ARBA" id="ARBA00004123"/>
    </source>
</evidence>
<reference evidence="15 16" key="1">
    <citation type="submission" date="2024-02" db="EMBL/GenBank/DDBJ databases">
        <title>Chromosome-scale genome assembly of the rough periwinkle Littorina saxatilis.</title>
        <authorList>
            <person name="De Jode A."/>
            <person name="Faria R."/>
            <person name="Formenti G."/>
            <person name="Sims Y."/>
            <person name="Smith T.P."/>
            <person name="Tracey A."/>
            <person name="Wood J.M.D."/>
            <person name="Zagrodzka Z.B."/>
            <person name="Johannesson K."/>
            <person name="Butlin R.K."/>
            <person name="Leder E.H."/>
        </authorList>
    </citation>
    <scope>NUCLEOTIDE SEQUENCE [LARGE SCALE GENOMIC DNA]</scope>
    <source>
        <strain evidence="15">Snail1</strain>
        <tissue evidence="15">Muscle</tissue>
    </source>
</reference>
<evidence type="ECO:0000256" key="3">
    <source>
        <dbReference type="ARBA" id="ARBA00022737"/>
    </source>
</evidence>
<dbReference type="PROSITE" id="PS00478">
    <property type="entry name" value="LIM_DOMAIN_1"/>
    <property type="match status" value="1"/>
</dbReference>
<keyword evidence="2 10" id="KW-0479">Metal-binding</keyword>
<dbReference type="GO" id="GO:0000977">
    <property type="term" value="F:RNA polymerase II transcription regulatory region sequence-specific DNA binding"/>
    <property type="evidence" value="ECO:0007669"/>
    <property type="project" value="TreeGrafter"/>
</dbReference>
<dbReference type="GO" id="GO:0005634">
    <property type="term" value="C:nucleus"/>
    <property type="evidence" value="ECO:0007669"/>
    <property type="project" value="UniProtKB-SubCell"/>
</dbReference>
<evidence type="ECO:0000256" key="4">
    <source>
        <dbReference type="ARBA" id="ARBA00022833"/>
    </source>
</evidence>
<dbReference type="PANTHER" id="PTHR24208">
    <property type="entry name" value="LIM/HOMEOBOX PROTEIN LHX"/>
    <property type="match status" value="1"/>
</dbReference>
<dbReference type="Pfam" id="PF00412">
    <property type="entry name" value="LIM"/>
    <property type="match status" value="1"/>
</dbReference>
<name>A0AAN9AYJ3_9CAEN</name>
<evidence type="ECO:0000259" key="13">
    <source>
        <dbReference type="PROSITE" id="PS50023"/>
    </source>
</evidence>
<keyword evidence="7 9" id="KW-0371">Homeobox</keyword>
<dbReference type="Gene3D" id="1.10.10.60">
    <property type="entry name" value="Homeodomain-like"/>
    <property type="match status" value="1"/>
</dbReference>
<dbReference type="InterPro" id="IPR001356">
    <property type="entry name" value="HD"/>
</dbReference>
<evidence type="ECO:0000256" key="2">
    <source>
        <dbReference type="ARBA" id="ARBA00022723"/>
    </source>
</evidence>
<dbReference type="InterPro" id="IPR001781">
    <property type="entry name" value="Znf_LIM"/>
</dbReference>
<comment type="caution">
    <text evidence="15">The sequence shown here is derived from an EMBL/GenBank/DDBJ whole genome shotgun (WGS) entry which is preliminary data.</text>
</comment>
<evidence type="ECO:0000256" key="12">
    <source>
        <dbReference type="SAM" id="MobiDB-lite"/>
    </source>
</evidence>
<evidence type="ECO:0000256" key="5">
    <source>
        <dbReference type="ARBA" id="ARBA00023038"/>
    </source>
</evidence>
<feature type="domain" description="Homeobox" evidence="14">
    <location>
        <begin position="97"/>
        <end position="157"/>
    </location>
</feature>
<keyword evidence="8 9" id="KW-0539">Nucleus</keyword>
<keyword evidence="6 9" id="KW-0238">DNA-binding</keyword>
<sequence>MFRPGIDRLFGASCAGCGEVIPPSDVVRRAHENIYHMKCFVCVVCSEPLHTGDEFYLRDDGRLICKADYQSVRDSNQQDKPDGSRHELQGQQTPLSPPSNHNSLAFTTQETDILQEIYRACPNPSHDILQQISRQHGLDATRVRVWFHLHRKEKQLRDCGTVYNRGSNLCSTDGMERAVPPPGGYPLPIVNEVSHASSGRLPTSSRSAVMCDMPFPVTSPLLPKQPCMWPMSDDLWRPDFVPPNVDLSPCDIKNGEVCGNRRGLPPPSPVCAAGGEFCYEKGNNCQQGHLQGQGDMSLSSWINC</sequence>
<feature type="compositionally biased region" description="Polar residues" evidence="12">
    <location>
        <begin position="89"/>
        <end position="103"/>
    </location>
</feature>
<keyword evidence="5 10" id="KW-0440">LIM domain</keyword>